<dbReference type="GO" id="GO:0006313">
    <property type="term" value="P:DNA transposition"/>
    <property type="evidence" value="ECO:0007669"/>
    <property type="project" value="InterPro"/>
</dbReference>
<organism evidence="2 3">
    <name type="scientific">Anaerovirgula multivorans</name>
    <dbReference type="NCBI Taxonomy" id="312168"/>
    <lineage>
        <taxon>Bacteria</taxon>
        <taxon>Bacillati</taxon>
        <taxon>Bacillota</taxon>
        <taxon>Clostridia</taxon>
        <taxon>Peptostreptococcales</taxon>
        <taxon>Natronincolaceae</taxon>
        <taxon>Anaerovirgula</taxon>
    </lineage>
</organism>
<accession>A0A239LU31</accession>
<dbReference type="AlphaFoldDB" id="A0A239LU31"/>
<dbReference type="InterPro" id="IPR007069">
    <property type="entry name" value="Transposase_32"/>
</dbReference>
<reference evidence="2 3" key="1">
    <citation type="submission" date="2017-06" db="EMBL/GenBank/DDBJ databases">
        <authorList>
            <person name="Kim H.J."/>
            <person name="Triplett B.A."/>
        </authorList>
    </citation>
    <scope>NUCLEOTIDE SEQUENCE [LARGE SCALE GENOMIC DNA]</scope>
    <source>
        <strain evidence="2 3">SCA</strain>
    </source>
</reference>
<feature type="domain" description="Transposase IS801/IS1294" evidence="1">
    <location>
        <begin position="2"/>
        <end position="157"/>
    </location>
</feature>
<protein>
    <submittedName>
        <fullName evidence="2">Putative transposase</fullName>
    </submittedName>
</protein>
<sequence length="295" mass="34531">FLNFNPHLHIIASDGCFYNNSEFMVGIEPNAKDLEASFAMEVINMLEREGKINGAIINNMANWQHSGFNVYCGQSVKPWDKEGIERLAQYIVRAPISQERITYISHSTDGINRIIYKGKTSNTYETFIPLDWLARLVTHIPNKGEQLVRYYGYYSNKSRGMRKKEENDNIVPALISTDISKKKFRRNWARLIQKIYNVDPLLCPKCNGEMGVISFIEDEETIKKILKHLKIWMTYNHDPPEDKKNHLTVHIEPRSMEWWETKEDTACQGSFIEDIHQMPYEDEYSQLTPYEDHIC</sequence>
<dbReference type="RefSeq" id="WP_176431632.1">
    <property type="nucleotide sequence ID" value="NZ_FZOJ01000104.1"/>
</dbReference>
<evidence type="ECO:0000313" key="2">
    <source>
        <dbReference type="EMBL" id="SNT33134.1"/>
    </source>
</evidence>
<name>A0A239LU31_9FIRM</name>
<dbReference type="GO" id="GO:0004803">
    <property type="term" value="F:transposase activity"/>
    <property type="evidence" value="ECO:0007669"/>
    <property type="project" value="InterPro"/>
</dbReference>
<gene>
    <name evidence="2" type="ORF">SAMN05446037_11041</name>
</gene>
<proteinExistence type="predicted"/>
<evidence type="ECO:0000313" key="3">
    <source>
        <dbReference type="Proteomes" id="UP000198304"/>
    </source>
</evidence>
<evidence type="ECO:0000259" key="1">
    <source>
        <dbReference type="Pfam" id="PF04986"/>
    </source>
</evidence>
<dbReference type="EMBL" id="FZOJ01000104">
    <property type="protein sequence ID" value="SNT33134.1"/>
    <property type="molecule type" value="Genomic_DNA"/>
</dbReference>
<keyword evidence="3" id="KW-1185">Reference proteome</keyword>
<dbReference type="GO" id="GO:0003677">
    <property type="term" value="F:DNA binding"/>
    <property type="evidence" value="ECO:0007669"/>
    <property type="project" value="InterPro"/>
</dbReference>
<dbReference type="Proteomes" id="UP000198304">
    <property type="component" value="Unassembled WGS sequence"/>
</dbReference>
<feature type="non-terminal residue" evidence="2">
    <location>
        <position position="1"/>
    </location>
</feature>
<dbReference type="Pfam" id="PF04986">
    <property type="entry name" value="Y2_Tnp"/>
    <property type="match status" value="1"/>
</dbReference>